<dbReference type="AlphaFoldDB" id="A0A0A9GQP0"/>
<accession>A0A0A9GQP0</accession>
<organism evidence="1">
    <name type="scientific">Arundo donax</name>
    <name type="common">Giant reed</name>
    <name type="synonym">Donax arundinaceus</name>
    <dbReference type="NCBI Taxonomy" id="35708"/>
    <lineage>
        <taxon>Eukaryota</taxon>
        <taxon>Viridiplantae</taxon>
        <taxon>Streptophyta</taxon>
        <taxon>Embryophyta</taxon>
        <taxon>Tracheophyta</taxon>
        <taxon>Spermatophyta</taxon>
        <taxon>Magnoliopsida</taxon>
        <taxon>Liliopsida</taxon>
        <taxon>Poales</taxon>
        <taxon>Poaceae</taxon>
        <taxon>PACMAD clade</taxon>
        <taxon>Arundinoideae</taxon>
        <taxon>Arundineae</taxon>
        <taxon>Arundo</taxon>
    </lineage>
</organism>
<evidence type="ECO:0000313" key="1">
    <source>
        <dbReference type="EMBL" id="JAE27460.1"/>
    </source>
</evidence>
<protein>
    <submittedName>
        <fullName evidence="1">Uncharacterized protein</fullName>
    </submittedName>
</protein>
<name>A0A0A9GQP0_ARUDO</name>
<proteinExistence type="predicted"/>
<dbReference type="EMBL" id="GBRH01170436">
    <property type="protein sequence ID" value="JAE27460.1"/>
    <property type="molecule type" value="Transcribed_RNA"/>
</dbReference>
<reference evidence="1" key="1">
    <citation type="submission" date="2014-09" db="EMBL/GenBank/DDBJ databases">
        <authorList>
            <person name="Magalhaes I.L.F."/>
            <person name="Oliveira U."/>
            <person name="Santos F.R."/>
            <person name="Vidigal T.H.D.A."/>
            <person name="Brescovit A.D."/>
            <person name="Santos A.J."/>
        </authorList>
    </citation>
    <scope>NUCLEOTIDE SEQUENCE</scope>
    <source>
        <tissue evidence="1">Shoot tissue taken approximately 20 cm above the soil surface</tissue>
    </source>
</reference>
<reference evidence="1" key="2">
    <citation type="journal article" date="2015" name="Data Brief">
        <title>Shoot transcriptome of the giant reed, Arundo donax.</title>
        <authorList>
            <person name="Barrero R.A."/>
            <person name="Guerrero F.D."/>
            <person name="Moolhuijzen P."/>
            <person name="Goolsby J.A."/>
            <person name="Tidwell J."/>
            <person name="Bellgard S.E."/>
            <person name="Bellgard M.I."/>
        </authorList>
    </citation>
    <scope>NUCLEOTIDE SEQUENCE</scope>
    <source>
        <tissue evidence="1">Shoot tissue taken approximately 20 cm above the soil surface</tissue>
    </source>
</reference>
<sequence>MTRLISYVCNANCKCERDGLLVMT</sequence>